<organism evidence="2 3">
    <name type="scientific">Psychromarinibacter sediminicola</name>
    <dbReference type="NCBI Taxonomy" id="3033385"/>
    <lineage>
        <taxon>Bacteria</taxon>
        <taxon>Pseudomonadati</taxon>
        <taxon>Pseudomonadota</taxon>
        <taxon>Alphaproteobacteria</taxon>
        <taxon>Rhodobacterales</taxon>
        <taxon>Paracoccaceae</taxon>
        <taxon>Psychromarinibacter</taxon>
    </lineage>
</organism>
<dbReference type="InterPro" id="IPR052358">
    <property type="entry name" value="Aro_Compnd_Degr_Hydrolases"/>
</dbReference>
<dbReference type="RefSeq" id="WP_275567282.1">
    <property type="nucleotide sequence ID" value="NZ_JARGYC010000022.1"/>
</dbReference>
<dbReference type="Gene3D" id="3.20.20.140">
    <property type="entry name" value="Metal-dependent hydrolases"/>
    <property type="match status" value="1"/>
</dbReference>
<accession>A0AAE3NRI0</accession>
<reference evidence="2" key="1">
    <citation type="submission" date="2023-03" db="EMBL/GenBank/DDBJ databases">
        <title>Multiphase analysis and comparison of six strains from genera Psychromarinibacter, Lutimaribacter, and Maritimibacter, including a novel species: Psychromarinibacter sediminicola sp. nov.</title>
        <authorList>
            <person name="Wang Y.-H."/>
            <person name="Ye M.-Q."/>
            <person name="Du Z.-J."/>
        </authorList>
    </citation>
    <scope>NUCLEOTIDE SEQUENCE</scope>
    <source>
        <strain evidence="2">C21-152</strain>
    </source>
</reference>
<evidence type="ECO:0000313" key="3">
    <source>
        <dbReference type="Proteomes" id="UP001220964"/>
    </source>
</evidence>
<dbReference type="SUPFAM" id="SSF51556">
    <property type="entry name" value="Metallo-dependent hydrolases"/>
    <property type="match status" value="1"/>
</dbReference>
<dbReference type="Proteomes" id="UP001220964">
    <property type="component" value="Unassembled WGS sequence"/>
</dbReference>
<dbReference type="InterPro" id="IPR032466">
    <property type="entry name" value="Metal_Hydrolase"/>
</dbReference>
<comment type="caution">
    <text evidence="2">The sequence shown here is derived from an EMBL/GenBank/DDBJ whole genome shotgun (WGS) entry which is preliminary data.</text>
</comment>
<sequence length="277" mass="30885">MDQGTNTGGDDLMVDCHAHIFQSSMPLRDKPRHAPTYDYTLADYAKALDAHGVHLAVLAAASPWADYNDFLVDSINGNPRFRGTVILEPTVERYVLDFMARAGVVGVRMHMIGLDRMPDITTFEYRRMFRRIRDQGWHIHLHCAGPDLPDILPVFERAGVDLVVDHLGRPDPGLGVNCAGFKALLRTLENGRTWVKASGHGRIGPAATDYLKALVRHSGDTRLVWGSDCPFVGEEEMTYQSTLDWLHDAVPDPQSRRRILGLNAIDLYFKGQTAPAL</sequence>
<dbReference type="EMBL" id="JARGYC010000022">
    <property type="protein sequence ID" value="MDF0601144.1"/>
    <property type="molecule type" value="Genomic_DNA"/>
</dbReference>
<dbReference type="AlphaFoldDB" id="A0AAE3NRI0"/>
<dbReference type="GO" id="GO:0016787">
    <property type="term" value="F:hydrolase activity"/>
    <property type="evidence" value="ECO:0007669"/>
    <property type="project" value="InterPro"/>
</dbReference>
<gene>
    <name evidence="2" type="ORF">P1J78_10420</name>
</gene>
<evidence type="ECO:0000313" key="2">
    <source>
        <dbReference type="EMBL" id="MDF0601144.1"/>
    </source>
</evidence>
<feature type="domain" description="Amidohydrolase-related" evidence="1">
    <location>
        <begin position="14"/>
        <end position="269"/>
    </location>
</feature>
<evidence type="ECO:0000259" key="1">
    <source>
        <dbReference type="Pfam" id="PF04909"/>
    </source>
</evidence>
<dbReference type="PANTHER" id="PTHR35563">
    <property type="entry name" value="BARREL METAL-DEPENDENT HYDROLASE, PUTATIVE (AFU_ORTHOLOGUE AFUA_1G16240)-RELATED"/>
    <property type="match status" value="1"/>
</dbReference>
<keyword evidence="3" id="KW-1185">Reference proteome</keyword>
<name>A0AAE3NRI0_9RHOB</name>
<dbReference type="Pfam" id="PF04909">
    <property type="entry name" value="Amidohydro_2"/>
    <property type="match status" value="1"/>
</dbReference>
<proteinExistence type="predicted"/>
<dbReference type="InterPro" id="IPR006680">
    <property type="entry name" value="Amidohydro-rel"/>
</dbReference>
<protein>
    <submittedName>
        <fullName evidence="2">Amidohydrolase family protein</fullName>
    </submittedName>
</protein>
<dbReference type="PANTHER" id="PTHR35563:SF2">
    <property type="entry name" value="BARREL METAL-DEPENDENT HYDROLASE, PUTATIVE (AFU_ORTHOLOGUE AFUA_1G16240)-RELATED"/>
    <property type="match status" value="1"/>
</dbReference>